<feature type="transmembrane region" description="Helical" evidence="2">
    <location>
        <begin position="282"/>
        <end position="302"/>
    </location>
</feature>
<feature type="transmembrane region" description="Helical" evidence="2">
    <location>
        <begin position="378"/>
        <end position="397"/>
    </location>
</feature>
<sequence>MSFTQSHTPQQPAHTRLSTPSSSTEWVGWVYAVLFTVGPIAVLIWAWTTMAVNVPKWDDHALKAFLIALEQETAPLGWFRQVVKQHNEHRIAYDRLLTWADYTLFGKLSFKRLMVYGDLSLLALVALFGLFLRRYSKQWYLFLPPVALFIITLAQWENLYWALSSIQNFSIVVWSLTCLYVLTHQPKIGWAIGLAIVATLVSGNGFLVWPIGFVLLLAQRRFSLLLPWGIAALILIAVYFGDYVQPTTHPATRGSILELVGGCLAFLGAAVEALPITNPYGLSMLLGGVLLLYWAFIFSRSLTAFRTKTSWTPLQAFGLGAVAFMVGTAFVVVWGRFGYGRDTLLTSRYRIYSLTLLALTYSYWLSAYYIKRPVSLKMAWTAALIGLFGSGILWWSAFRLNTHESIALRKMLLTGQYNWTYTTTTPVSTIDATTRRLIDNAPAFYDASLARFFTAVQGVPFPIDSLYKTEQSYRIRLGDDVLAKGLVPSLTQPDAGLHVVLRSAKRTYLFAALPAPRRHWRVLLNLLPLYPENQPIEVVIPTNEIDAGTYQVAVVLYSAAQPQGVIRPTNQLLTAAPHQLVTGPAKNW</sequence>
<keyword evidence="2" id="KW-1133">Transmembrane helix</keyword>
<comment type="caution">
    <text evidence="3">The sequence shown here is derived from an EMBL/GenBank/DDBJ whole genome shotgun (WGS) entry which is preliminary data.</text>
</comment>
<evidence type="ECO:0000256" key="1">
    <source>
        <dbReference type="SAM" id="MobiDB-lite"/>
    </source>
</evidence>
<keyword evidence="2" id="KW-0472">Membrane</keyword>
<feature type="transmembrane region" description="Helical" evidence="2">
    <location>
        <begin position="194"/>
        <end position="218"/>
    </location>
</feature>
<evidence type="ECO:0000256" key="2">
    <source>
        <dbReference type="SAM" id="Phobius"/>
    </source>
</evidence>
<organism evidence="3 4">
    <name type="scientific">Fibrivirga algicola</name>
    <dbReference type="NCBI Taxonomy" id="2950420"/>
    <lineage>
        <taxon>Bacteria</taxon>
        <taxon>Pseudomonadati</taxon>
        <taxon>Bacteroidota</taxon>
        <taxon>Cytophagia</taxon>
        <taxon>Cytophagales</taxon>
        <taxon>Spirosomataceae</taxon>
        <taxon>Fibrivirga</taxon>
    </lineage>
</organism>
<feature type="transmembrane region" description="Helical" evidence="2">
    <location>
        <begin position="314"/>
        <end position="337"/>
    </location>
</feature>
<feature type="transmembrane region" description="Helical" evidence="2">
    <location>
        <begin position="162"/>
        <end position="182"/>
    </location>
</feature>
<keyword evidence="4" id="KW-1185">Reference proteome</keyword>
<dbReference type="EMBL" id="WAEL01000007">
    <property type="protein sequence ID" value="NID12421.1"/>
    <property type="molecule type" value="Genomic_DNA"/>
</dbReference>
<feature type="region of interest" description="Disordered" evidence="1">
    <location>
        <begin position="1"/>
        <end position="21"/>
    </location>
</feature>
<feature type="transmembrane region" description="Helical" evidence="2">
    <location>
        <begin position="349"/>
        <end position="366"/>
    </location>
</feature>
<feature type="transmembrane region" description="Helical" evidence="2">
    <location>
        <begin position="26"/>
        <end position="47"/>
    </location>
</feature>
<accession>A0ABX0QJW5</accession>
<reference evidence="4" key="1">
    <citation type="submission" date="2019-09" db="EMBL/GenBank/DDBJ databases">
        <authorList>
            <person name="Jung D.-H."/>
        </authorList>
    </citation>
    <scope>NUCLEOTIDE SEQUENCE [LARGE SCALE GENOMIC DNA]</scope>
    <source>
        <strain evidence="4">JA-25</strain>
    </source>
</reference>
<feature type="transmembrane region" description="Helical" evidence="2">
    <location>
        <begin position="139"/>
        <end position="156"/>
    </location>
</feature>
<keyword evidence="2" id="KW-0812">Transmembrane</keyword>
<proteinExistence type="predicted"/>
<protein>
    <recommendedName>
        <fullName evidence="5">Glycosyltransferase RgtA/B/C/D-like domain-containing protein</fullName>
    </recommendedName>
</protein>
<evidence type="ECO:0000313" key="3">
    <source>
        <dbReference type="EMBL" id="NID12421.1"/>
    </source>
</evidence>
<reference evidence="4" key="2">
    <citation type="submission" date="2023-07" db="EMBL/GenBank/DDBJ databases">
        <authorList>
            <person name="Jung D.-H."/>
        </authorList>
    </citation>
    <scope>NUCLEOTIDE SEQUENCE [LARGE SCALE GENOMIC DNA]</scope>
    <source>
        <strain evidence="4">JA-25</strain>
    </source>
</reference>
<feature type="transmembrane region" description="Helical" evidence="2">
    <location>
        <begin position="256"/>
        <end position="276"/>
    </location>
</feature>
<evidence type="ECO:0000313" key="4">
    <source>
        <dbReference type="Proteomes" id="UP000606008"/>
    </source>
</evidence>
<dbReference type="Proteomes" id="UP000606008">
    <property type="component" value="Unassembled WGS sequence"/>
</dbReference>
<evidence type="ECO:0008006" key="5">
    <source>
        <dbReference type="Google" id="ProtNLM"/>
    </source>
</evidence>
<name>A0ABX0QJW5_9BACT</name>
<gene>
    <name evidence="3" type="ORF">F7231_19775</name>
</gene>
<dbReference type="RefSeq" id="WP_166693262.1">
    <property type="nucleotide sequence ID" value="NZ_WAEL01000007.1"/>
</dbReference>
<feature type="transmembrane region" description="Helical" evidence="2">
    <location>
        <begin position="113"/>
        <end position="132"/>
    </location>
</feature>
<feature type="transmembrane region" description="Helical" evidence="2">
    <location>
        <begin position="224"/>
        <end position="244"/>
    </location>
</feature>